<keyword evidence="2" id="KW-0479">Metal-binding</keyword>
<dbReference type="InterPro" id="IPR004808">
    <property type="entry name" value="AP_endonuc_1"/>
</dbReference>
<dbReference type="PANTHER" id="PTHR22748">
    <property type="entry name" value="AP ENDONUCLEASE"/>
    <property type="match status" value="1"/>
</dbReference>
<keyword evidence="6" id="KW-1185">Reference proteome</keyword>
<gene>
    <name evidence="5" type="ORF">HJG63_010631</name>
</gene>
<dbReference type="AlphaFoldDB" id="A0A7J8IMP9"/>
<keyword evidence="4" id="KW-0460">Magnesium</keyword>
<organism evidence="5 6">
    <name type="scientific">Rousettus aegyptiacus</name>
    <name type="common">Egyptian fruit bat</name>
    <name type="synonym">Pteropus aegyptiacus</name>
    <dbReference type="NCBI Taxonomy" id="9407"/>
    <lineage>
        <taxon>Eukaryota</taxon>
        <taxon>Metazoa</taxon>
        <taxon>Chordata</taxon>
        <taxon>Craniata</taxon>
        <taxon>Vertebrata</taxon>
        <taxon>Euteleostomi</taxon>
        <taxon>Mammalia</taxon>
        <taxon>Eutheria</taxon>
        <taxon>Laurasiatheria</taxon>
        <taxon>Chiroptera</taxon>
        <taxon>Yinpterochiroptera</taxon>
        <taxon>Pteropodoidea</taxon>
        <taxon>Pteropodidae</taxon>
        <taxon>Rousettinae</taxon>
        <taxon>Rousettus</taxon>
    </lineage>
</organism>
<evidence type="ECO:0000313" key="5">
    <source>
        <dbReference type="EMBL" id="KAF6485419.1"/>
    </source>
</evidence>
<dbReference type="SUPFAM" id="SSF56219">
    <property type="entry name" value="DNase I-like"/>
    <property type="match status" value="1"/>
</dbReference>
<dbReference type="GO" id="GO:0008311">
    <property type="term" value="F:double-stranded DNA 3'-5' DNA exonuclease activity"/>
    <property type="evidence" value="ECO:0007669"/>
    <property type="project" value="TreeGrafter"/>
</dbReference>
<protein>
    <submittedName>
        <fullName evidence="5">Uncharacterized protein</fullName>
    </submittedName>
</protein>
<name>A0A7J8IMP9_ROUAE</name>
<reference evidence="5 6" key="1">
    <citation type="journal article" date="2020" name="Nature">
        <title>Six reference-quality genomes reveal evolution of bat adaptations.</title>
        <authorList>
            <person name="Jebb D."/>
            <person name="Huang Z."/>
            <person name="Pippel M."/>
            <person name="Hughes G.M."/>
            <person name="Lavrichenko K."/>
            <person name="Devanna P."/>
            <person name="Winkler S."/>
            <person name="Jermiin L.S."/>
            <person name="Skirmuntt E.C."/>
            <person name="Katzourakis A."/>
            <person name="Burkitt-Gray L."/>
            <person name="Ray D.A."/>
            <person name="Sullivan K.A.M."/>
            <person name="Roscito J.G."/>
            <person name="Kirilenko B.M."/>
            <person name="Davalos L.M."/>
            <person name="Corthals A.P."/>
            <person name="Power M.L."/>
            <person name="Jones G."/>
            <person name="Ransome R.D."/>
            <person name="Dechmann D.K.N."/>
            <person name="Locatelli A.G."/>
            <person name="Puechmaille S.J."/>
            <person name="Fedrigo O."/>
            <person name="Jarvis E.D."/>
            <person name="Hiller M."/>
            <person name="Vernes S.C."/>
            <person name="Myers E.W."/>
            <person name="Teeling E.C."/>
        </authorList>
    </citation>
    <scope>NUCLEOTIDE SEQUENCE [LARGE SCALE GENOMIC DNA]</scope>
    <source>
        <strain evidence="5">MRouAeg1</strain>
        <tissue evidence="5">Muscle</tissue>
    </source>
</reference>
<proteinExistence type="predicted"/>
<evidence type="ECO:0000256" key="2">
    <source>
        <dbReference type="ARBA" id="ARBA00022723"/>
    </source>
</evidence>
<dbReference type="GO" id="GO:0006284">
    <property type="term" value="P:base-excision repair"/>
    <property type="evidence" value="ECO:0007669"/>
    <property type="project" value="TreeGrafter"/>
</dbReference>
<comment type="caution">
    <text evidence="5">The sequence shown here is derived from an EMBL/GenBank/DDBJ whole genome shotgun (WGS) entry which is preliminary data.</text>
</comment>
<keyword evidence="3" id="KW-0378">Hydrolase</keyword>
<dbReference type="InterPro" id="IPR036691">
    <property type="entry name" value="Endo/exonu/phosph_ase_sf"/>
</dbReference>
<dbReference type="EMBL" id="JACASE010000003">
    <property type="protein sequence ID" value="KAF6485419.1"/>
    <property type="molecule type" value="Genomic_DNA"/>
</dbReference>
<accession>A0A7J8IMP9</accession>
<dbReference type="PANTHER" id="PTHR22748:SF23">
    <property type="entry name" value="EXODEOXYRIBONUCLEASE III"/>
    <property type="match status" value="1"/>
</dbReference>
<evidence type="ECO:0000256" key="4">
    <source>
        <dbReference type="ARBA" id="ARBA00022842"/>
    </source>
</evidence>
<dbReference type="GO" id="GO:0003906">
    <property type="term" value="F:DNA-(apurinic or apyrimidinic site) endonuclease activity"/>
    <property type="evidence" value="ECO:0007669"/>
    <property type="project" value="TreeGrafter"/>
</dbReference>
<evidence type="ECO:0000256" key="1">
    <source>
        <dbReference type="ARBA" id="ARBA00001946"/>
    </source>
</evidence>
<evidence type="ECO:0000313" key="6">
    <source>
        <dbReference type="Proteomes" id="UP000593571"/>
    </source>
</evidence>
<dbReference type="Gene3D" id="3.60.10.10">
    <property type="entry name" value="Endonuclease/exonuclease/phosphatase"/>
    <property type="match status" value="1"/>
</dbReference>
<sequence>METLSYQKAKDKMVLRRPHISIITLNVNERNSPIKRHRVTEWIKKQNSTICYLQEKHISSKDKYRLKVKGWKMIFQANGIQRKAGVVVLISDEIDFKIKKIKKVKKDTEGHFTMIKGIMHQEDIALINIYAPN</sequence>
<evidence type="ECO:0000256" key="3">
    <source>
        <dbReference type="ARBA" id="ARBA00022801"/>
    </source>
</evidence>
<comment type="cofactor">
    <cofactor evidence="1">
        <name>Mg(2+)</name>
        <dbReference type="ChEBI" id="CHEBI:18420"/>
    </cofactor>
</comment>
<dbReference type="GO" id="GO:0046872">
    <property type="term" value="F:metal ion binding"/>
    <property type="evidence" value="ECO:0007669"/>
    <property type="project" value="UniProtKB-KW"/>
</dbReference>
<dbReference type="Proteomes" id="UP000593571">
    <property type="component" value="Unassembled WGS sequence"/>
</dbReference>
<dbReference type="GO" id="GO:0008081">
    <property type="term" value="F:phosphoric diester hydrolase activity"/>
    <property type="evidence" value="ECO:0007669"/>
    <property type="project" value="TreeGrafter"/>
</dbReference>
<dbReference type="GO" id="GO:0005634">
    <property type="term" value="C:nucleus"/>
    <property type="evidence" value="ECO:0007669"/>
    <property type="project" value="TreeGrafter"/>
</dbReference>